<comment type="caution">
    <text evidence="2">The sequence shown here is derived from an EMBL/GenBank/DDBJ whole genome shotgun (WGS) entry which is preliminary data.</text>
</comment>
<evidence type="ECO:0000313" key="3">
    <source>
        <dbReference type="Proteomes" id="UP000077521"/>
    </source>
</evidence>
<dbReference type="Gene3D" id="2.40.40.10">
    <property type="entry name" value="RlpA-like domain"/>
    <property type="match status" value="1"/>
</dbReference>
<reference evidence="2" key="2">
    <citation type="journal article" date="2019" name="IMA Fungus">
        <title>Genome sequencing and comparison of five Tilletia species to identify candidate genes for the detection of regulated species infecting wheat.</title>
        <authorList>
            <person name="Nguyen H.D.T."/>
            <person name="Sultana T."/>
            <person name="Kesanakurti P."/>
            <person name="Hambleton S."/>
        </authorList>
    </citation>
    <scope>NUCLEOTIDE SEQUENCE</scope>
    <source>
        <strain evidence="2">DAOMC 236416</strain>
    </source>
</reference>
<dbReference type="InterPro" id="IPR051477">
    <property type="entry name" value="Expansin_CellWall"/>
</dbReference>
<dbReference type="AlphaFoldDB" id="A0A177TTX0"/>
<dbReference type="OrthoDB" id="406505at2759"/>
<protein>
    <recommendedName>
        <fullName evidence="4">RlpA-like protein double-psi beta-barrel domain-containing protein</fullName>
    </recommendedName>
</protein>
<dbReference type="CDD" id="cd22191">
    <property type="entry name" value="DPBB_RlpA_EXP_N-like"/>
    <property type="match status" value="1"/>
</dbReference>
<keyword evidence="1" id="KW-0732">Signal</keyword>
<dbReference type="PANTHER" id="PTHR31836:SF22">
    <property type="entry name" value="RLPA-LIKE PROTEIN DOUBLE-PSI BETA-BARREL DOMAIN-CONTAINING PROTEIN"/>
    <property type="match status" value="1"/>
</dbReference>
<evidence type="ECO:0000313" key="2">
    <source>
        <dbReference type="EMBL" id="KAE8257708.1"/>
    </source>
</evidence>
<dbReference type="SUPFAM" id="SSF50685">
    <property type="entry name" value="Barwin-like endoglucanases"/>
    <property type="match status" value="1"/>
</dbReference>
<organism evidence="2 3">
    <name type="scientific">Tilletia indica</name>
    <dbReference type="NCBI Taxonomy" id="43049"/>
    <lineage>
        <taxon>Eukaryota</taxon>
        <taxon>Fungi</taxon>
        <taxon>Dikarya</taxon>
        <taxon>Basidiomycota</taxon>
        <taxon>Ustilaginomycotina</taxon>
        <taxon>Exobasidiomycetes</taxon>
        <taxon>Tilletiales</taxon>
        <taxon>Tilletiaceae</taxon>
        <taxon>Tilletia</taxon>
    </lineage>
</organism>
<dbReference type="Proteomes" id="UP000077521">
    <property type="component" value="Unassembled WGS sequence"/>
</dbReference>
<proteinExistence type="predicted"/>
<reference evidence="2" key="1">
    <citation type="submission" date="2016-04" db="EMBL/GenBank/DDBJ databases">
        <authorList>
            <person name="Nguyen H.D."/>
            <person name="Samba Siva P."/>
            <person name="Cullis J."/>
            <person name="Levesque C.A."/>
            <person name="Hambleton S."/>
        </authorList>
    </citation>
    <scope>NUCLEOTIDE SEQUENCE</scope>
    <source>
        <strain evidence="2">DAOMC 236416</strain>
    </source>
</reference>
<dbReference type="InterPro" id="IPR036908">
    <property type="entry name" value="RlpA-like_sf"/>
</dbReference>
<name>A0A177TTX0_9BASI</name>
<gene>
    <name evidence="2" type="ORF">A4X13_0g2180</name>
</gene>
<evidence type="ECO:0000256" key="1">
    <source>
        <dbReference type="ARBA" id="ARBA00022729"/>
    </source>
</evidence>
<evidence type="ECO:0008006" key="4">
    <source>
        <dbReference type="Google" id="ProtNLM"/>
    </source>
</evidence>
<dbReference type="PANTHER" id="PTHR31836">
    <property type="match status" value="1"/>
</dbReference>
<accession>A0A177TTX0</accession>
<sequence>MARINFVALAAAMVLAMVTLPNTVVANEVAVGSVEQQSGLLAREADFDPLNDPDIQIIDDVEDTDFDDILDLDEDEDDVAELASNTTVVRRTRPHRHHKGHKSPKGKHSKHTHRHSRQKLHVSSAPNVGAALISKKQFVTWYSAHDLLNPACGSGKWQPSPRSHVGAVGASSHFKCGDFVQLCADKKKKCVTVRIVDACAGCDTPAHIDLSKSAFLQLATGGLDEGEVHKVSSYKLGRKITPWAINLFGGKLEAQGSHPY</sequence>
<keyword evidence="3" id="KW-1185">Reference proteome</keyword>
<dbReference type="EMBL" id="LWDF02000099">
    <property type="protein sequence ID" value="KAE8257708.1"/>
    <property type="molecule type" value="Genomic_DNA"/>
</dbReference>